<reference evidence="1" key="1">
    <citation type="submission" date="2019-05" db="EMBL/GenBank/DDBJ databases">
        <authorList>
            <consortium name="Pathogen Informatics"/>
        </authorList>
    </citation>
    <scope>NUCLEOTIDE SEQUENCE [LARGE SCALE GENOMIC DNA]</scope>
    <source>
        <strain evidence="1">NCTC12965</strain>
    </source>
</reference>
<dbReference type="AlphaFoldDB" id="A0A4U9U1T7"/>
<organism evidence="1">
    <name type="scientific">Serratia fonticola</name>
    <dbReference type="NCBI Taxonomy" id="47917"/>
    <lineage>
        <taxon>Bacteria</taxon>
        <taxon>Pseudomonadati</taxon>
        <taxon>Pseudomonadota</taxon>
        <taxon>Gammaproteobacteria</taxon>
        <taxon>Enterobacterales</taxon>
        <taxon>Yersiniaceae</taxon>
        <taxon>Serratia</taxon>
    </lineage>
</organism>
<evidence type="ECO:0000313" key="1">
    <source>
        <dbReference type="EMBL" id="VTR25917.1"/>
    </source>
</evidence>
<protein>
    <submittedName>
        <fullName evidence="1">Uncharacterized protein</fullName>
    </submittedName>
</protein>
<accession>A0A4U9U1T7</accession>
<sequence>MTVLLSSIVTSFNIFFRFYDRMNFRLHSKANFGHGDDDITIEPQIDKCFS</sequence>
<gene>
    <name evidence="1" type="ORF">NCTC12965_02260</name>
</gene>
<proteinExistence type="predicted"/>
<dbReference type="EMBL" id="CABEEZ010000041">
    <property type="protein sequence ID" value="VTR25917.1"/>
    <property type="molecule type" value="Genomic_DNA"/>
</dbReference>
<name>A0A4U9U1T7_SERFO</name>